<accession>A0AA41YZN1</accession>
<organism evidence="6 7">
    <name type="scientific">Lichenifustis flavocetrariae</name>
    <dbReference type="NCBI Taxonomy" id="2949735"/>
    <lineage>
        <taxon>Bacteria</taxon>
        <taxon>Pseudomonadati</taxon>
        <taxon>Pseudomonadota</taxon>
        <taxon>Alphaproteobacteria</taxon>
        <taxon>Hyphomicrobiales</taxon>
        <taxon>Lichenihabitantaceae</taxon>
        <taxon>Lichenifustis</taxon>
    </lineage>
</organism>
<protein>
    <submittedName>
        <fullName evidence="6">PA0069 family radical SAM protein</fullName>
    </submittedName>
</protein>
<comment type="caution">
    <text evidence="6">The sequence shown here is derived from an EMBL/GenBank/DDBJ whole genome shotgun (WGS) entry which is preliminary data.</text>
</comment>
<dbReference type="PROSITE" id="PS51918">
    <property type="entry name" value="RADICAL_SAM"/>
    <property type="match status" value="1"/>
</dbReference>
<evidence type="ECO:0000256" key="3">
    <source>
        <dbReference type="ARBA" id="ARBA00023014"/>
    </source>
</evidence>
<evidence type="ECO:0000256" key="1">
    <source>
        <dbReference type="ARBA" id="ARBA00022723"/>
    </source>
</evidence>
<keyword evidence="7" id="KW-1185">Reference proteome</keyword>
<evidence type="ECO:0000256" key="4">
    <source>
        <dbReference type="SAM" id="MobiDB-lite"/>
    </source>
</evidence>
<dbReference type="InterPro" id="IPR058240">
    <property type="entry name" value="rSAM_sf"/>
</dbReference>
<dbReference type="AlphaFoldDB" id="A0AA41YZN1"/>
<keyword evidence="2" id="KW-0408">Iron</keyword>
<dbReference type="NCBIfam" id="NF033668">
    <property type="entry name" value="rSAM_PA0069"/>
    <property type="match status" value="1"/>
</dbReference>
<dbReference type="PANTHER" id="PTHR43432">
    <property type="entry name" value="SLR0285 PROTEIN"/>
    <property type="match status" value="1"/>
</dbReference>
<dbReference type="InterPro" id="IPR006638">
    <property type="entry name" value="Elp3/MiaA/NifB-like_rSAM"/>
</dbReference>
<keyword evidence="3" id="KW-0411">Iron-sulfur</keyword>
<dbReference type="PANTHER" id="PTHR43432:SF3">
    <property type="entry name" value="SLR0285 PROTEIN"/>
    <property type="match status" value="1"/>
</dbReference>
<dbReference type="InterPro" id="IPR007197">
    <property type="entry name" value="rSAM"/>
</dbReference>
<dbReference type="GO" id="GO:0046872">
    <property type="term" value="F:metal ion binding"/>
    <property type="evidence" value="ECO:0007669"/>
    <property type="project" value="UniProtKB-KW"/>
</dbReference>
<keyword evidence="1" id="KW-0479">Metal-binding</keyword>
<dbReference type="SFLD" id="SFLDG01084">
    <property type="entry name" value="Uncharacterised_Radical_SAM_Su"/>
    <property type="match status" value="1"/>
</dbReference>
<dbReference type="GO" id="GO:0051536">
    <property type="term" value="F:iron-sulfur cluster binding"/>
    <property type="evidence" value="ECO:0007669"/>
    <property type="project" value="UniProtKB-KW"/>
</dbReference>
<name>A0AA41YZN1_9HYPH</name>
<dbReference type="CDD" id="cd01335">
    <property type="entry name" value="Radical_SAM"/>
    <property type="match status" value="1"/>
</dbReference>
<feature type="region of interest" description="Disordered" evidence="4">
    <location>
        <begin position="1"/>
        <end position="68"/>
    </location>
</feature>
<dbReference type="SFLD" id="SFLDS00029">
    <property type="entry name" value="Radical_SAM"/>
    <property type="match status" value="1"/>
</dbReference>
<dbReference type="Proteomes" id="UP001165667">
    <property type="component" value="Unassembled WGS sequence"/>
</dbReference>
<dbReference type="SMART" id="SM00729">
    <property type="entry name" value="Elp3"/>
    <property type="match status" value="1"/>
</dbReference>
<dbReference type="Gene3D" id="3.80.30.30">
    <property type="match status" value="1"/>
</dbReference>
<feature type="domain" description="Radical SAM core" evidence="5">
    <location>
        <begin position="109"/>
        <end position="347"/>
    </location>
</feature>
<evidence type="ECO:0000313" key="7">
    <source>
        <dbReference type="Proteomes" id="UP001165667"/>
    </source>
</evidence>
<dbReference type="Pfam" id="PF04055">
    <property type="entry name" value="Radical_SAM"/>
    <property type="match status" value="1"/>
</dbReference>
<evidence type="ECO:0000256" key="2">
    <source>
        <dbReference type="ARBA" id="ARBA00023004"/>
    </source>
</evidence>
<sequence>MPNTDATDRIPAMGRSLDLADDTAGPRTAPPKQGRARKITRPIRAEAADPVDEDRRRGRGTISNRSARFEPVQRVADDDGWGTLETLEPFKTTVTEERPKTIITRNESPDLSFDRSINPYRGCEHGCVYCFARPTHAYMGLSSGLDFESRLFVKVGAAERLAAELAAPSYKARTIAIGTNTDPYQPIERTHEVMRSVLQVLARTNHPVGIVTKSVLVTRDIDLLAPMAAKGLVKVALSVTTLDAKLARTMEPRASTPGRRLEAIRRLSEAGIPVVVMTAPIIPSVNDAEIEAILEAARGLGAREAGFVMLRLPLEVRDLFREWLLQHFPDRLRHVMSLVQSFRDGKDNDSTWGQRMTGTGPYAAMIARRFEIACARLGFPKTRARLRTDLFVKPELAGAQLSLF</sequence>
<dbReference type="EMBL" id="JAMOIM010000014">
    <property type="protein sequence ID" value="MCW6510200.1"/>
    <property type="molecule type" value="Genomic_DNA"/>
</dbReference>
<proteinExistence type="predicted"/>
<dbReference type="GO" id="GO:0003824">
    <property type="term" value="F:catalytic activity"/>
    <property type="evidence" value="ECO:0007669"/>
    <property type="project" value="InterPro"/>
</dbReference>
<evidence type="ECO:0000313" key="6">
    <source>
        <dbReference type="EMBL" id="MCW6510200.1"/>
    </source>
</evidence>
<dbReference type="InterPro" id="IPR040086">
    <property type="entry name" value="MJ0683-like"/>
</dbReference>
<gene>
    <name evidence="6" type="ORF">M8523_19460</name>
</gene>
<evidence type="ECO:0000259" key="5">
    <source>
        <dbReference type="PROSITE" id="PS51918"/>
    </source>
</evidence>
<dbReference type="SUPFAM" id="SSF102114">
    <property type="entry name" value="Radical SAM enzymes"/>
    <property type="match status" value="1"/>
</dbReference>
<reference evidence="6" key="1">
    <citation type="submission" date="2022-05" db="EMBL/GenBank/DDBJ databases">
        <authorList>
            <person name="Pankratov T."/>
        </authorList>
    </citation>
    <scope>NUCLEOTIDE SEQUENCE</scope>
    <source>
        <strain evidence="6">BP6-180914</strain>
    </source>
</reference>